<feature type="compositionally biased region" description="Low complexity" evidence="1">
    <location>
        <begin position="10"/>
        <end position="25"/>
    </location>
</feature>
<keyword evidence="3" id="KW-1185">Reference proteome</keyword>
<feature type="region of interest" description="Disordered" evidence="1">
    <location>
        <begin position="1"/>
        <end position="27"/>
    </location>
</feature>
<evidence type="ECO:0008006" key="4">
    <source>
        <dbReference type="Google" id="ProtNLM"/>
    </source>
</evidence>
<proteinExistence type="predicted"/>
<name>A0A3B6INQ8_WHEAT</name>
<dbReference type="STRING" id="4565.A0A3B6INQ8"/>
<dbReference type="Gramene" id="TraesCS4B03G0257700.1">
    <property type="protein sequence ID" value="TraesCS4B03G0257700.1.CDS"/>
    <property type="gene ID" value="TraesCS4B03G0257700"/>
</dbReference>
<accession>A0A3B6INQ8</accession>
<evidence type="ECO:0000256" key="1">
    <source>
        <dbReference type="SAM" id="MobiDB-lite"/>
    </source>
</evidence>
<dbReference type="Gramene" id="TraesJAG4B03G02268280.1">
    <property type="protein sequence ID" value="TraesJAG4B03G02268280.1"/>
    <property type="gene ID" value="TraesJAG4B03G02268280"/>
</dbReference>
<reference evidence="2" key="1">
    <citation type="submission" date="2018-08" db="EMBL/GenBank/DDBJ databases">
        <authorList>
            <person name="Rossello M."/>
        </authorList>
    </citation>
    <scope>NUCLEOTIDE SEQUENCE [LARGE SCALE GENOMIC DNA]</scope>
    <source>
        <strain evidence="2">cv. Chinese Spring</strain>
    </source>
</reference>
<sequence length="595" mass="66871">MERDGEQLVGEGEAAAPSGSTSSSTKHTPRIAIQKVIEVVAGLSDYKRFLVEEIGFEGVLRIPMIQKINLKFSKFLMTKVDVEEHCIILLSSLEVFIGKEINELSSRLEKDSFKMAFVVFVMGNLFAPCTRHDHSTIDYWGAIKDAENIALFNWCKYSVNFLLEAVRKLKLEIDANITPNHLYGCHLFLQVFVLDNVELGIMNLKQTTIPRIHLFDGETLKRMILVCSARKLGKTIFIAPEARRWNAMCYTWHNYINEKHAKKKSMDHKAEGSANKYALVIHNADNIRQGDYINTDTAISNLAQTHGSNVEFSPGDYARWIQMQNPELAASPLGWALKQHNAKCVHIANEMKRNIARENIRFTKKLLQVYSNRPNTGTPAPNASYRAAGTTKGVDGSDAPPFELDIDGHNEASTPIKNYGKATAISPTLATKTYSDQLVGQLMMLNDEIGDTEGHIVFGQVNVAAVTKIKVAHTRFTKDPWSSNRMVCRHGAGVLKAIREWMRSRTPYDLARDWVSRPDPRIIAVSGNAIKSQICDGSELDHELGSLIFRRIGQMESHAHRGSPDEQYRLLIEPDFAGRTPQESCQYKNNSLELK</sequence>
<protein>
    <recommendedName>
        <fullName evidence="4">DUF1985 domain-containing protein</fullName>
    </recommendedName>
</protein>
<evidence type="ECO:0000313" key="3">
    <source>
        <dbReference type="Proteomes" id="UP000019116"/>
    </source>
</evidence>
<dbReference type="PANTHER" id="PTHR34835">
    <property type="entry name" value="OS07G0283600 PROTEIN-RELATED"/>
    <property type="match status" value="1"/>
</dbReference>
<organism evidence="2">
    <name type="scientific">Triticum aestivum</name>
    <name type="common">Wheat</name>
    <dbReference type="NCBI Taxonomy" id="4565"/>
    <lineage>
        <taxon>Eukaryota</taxon>
        <taxon>Viridiplantae</taxon>
        <taxon>Streptophyta</taxon>
        <taxon>Embryophyta</taxon>
        <taxon>Tracheophyta</taxon>
        <taxon>Spermatophyta</taxon>
        <taxon>Magnoliopsida</taxon>
        <taxon>Liliopsida</taxon>
        <taxon>Poales</taxon>
        <taxon>Poaceae</taxon>
        <taxon>BOP clade</taxon>
        <taxon>Pooideae</taxon>
        <taxon>Triticodae</taxon>
        <taxon>Triticeae</taxon>
        <taxon>Triticinae</taxon>
        <taxon>Triticum</taxon>
    </lineage>
</organism>
<dbReference type="Proteomes" id="UP000019116">
    <property type="component" value="Chromosome 4B"/>
</dbReference>
<dbReference type="Gramene" id="TraesCS4B02G113100.1">
    <property type="protein sequence ID" value="TraesCS4B02G113100.1"/>
    <property type="gene ID" value="TraesCS4B02G113100"/>
</dbReference>
<dbReference type="Gramene" id="TraesCLE_scaffold_037688_01G000100.1">
    <property type="protein sequence ID" value="TraesCLE_scaffold_037688_01G000100.1"/>
    <property type="gene ID" value="TraesCLE_scaffold_037688_01G000100"/>
</dbReference>
<dbReference type="EnsemblPlants" id="TraesCS4B02G113100.1">
    <property type="protein sequence ID" value="TraesCS4B02G113100.1"/>
    <property type="gene ID" value="TraesCS4B02G113100"/>
</dbReference>
<evidence type="ECO:0000313" key="2">
    <source>
        <dbReference type="EnsemblPlants" id="TraesCS4B02G113100.1"/>
    </source>
</evidence>
<dbReference type="OrthoDB" id="693469at2759"/>
<dbReference type="AlphaFoldDB" id="A0A3B6INQ8"/>
<dbReference type="Gramene" id="TraesJUL4B03G02288970.1">
    <property type="protein sequence ID" value="TraesJUL4B03G02288970.1"/>
    <property type="gene ID" value="TraesJUL4B03G02288970"/>
</dbReference>
<reference evidence="2" key="2">
    <citation type="submission" date="2018-10" db="UniProtKB">
        <authorList>
            <consortium name="EnsemblPlants"/>
        </authorList>
    </citation>
    <scope>IDENTIFICATION</scope>
</reference>
<dbReference type="PANTHER" id="PTHR34835:SF68">
    <property type="entry name" value="UBIQUITIN-LIKE PROTEASE FAMILY PROFILE DOMAIN-CONTAINING PROTEIN"/>
    <property type="match status" value="1"/>
</dbReference>
<dbReference type="OMA" id="QESCQYK"/>